<name>A0LSZ3_ACIC1</name>
<proteinExistence type="predicted"/>
<dbReference type="KEGG" id="ace:Acel_0780"/>
<dbReference type="InParanoid" id="A0LSZ3"/>
<evidence type="ECO:0000313" key="2">
    <source>
        <dbReference type="Proteomes" id="UP000008221"/>
    </source>
</evidence>
<dbReference type="RefSeq" id="WP_011719616.1">
    <property type="nucleotide sequence ID" value="NC_008578.1"/>
</dbReference>
<gene>
    <name evidence="1" type="ordered locus">Acel_0780</name>
</gene>
<dbReference type="EMBL" id="CP000481">
    <property type="protein sequence ID" value="ABK52553.1"/>
    <property type="molecule type" value="Genomic_DNA"/>
</dbReference>
<protein>
    <submittedName>
        <fullName evidence="1">Uncharacterized protein</fullName>
    </submittedName>
</protein>
<keyword evidence="2" id="KW-1185">Reference proteome</keyword>
<accession>A0LSZ3</accession>
<organism evidence="1 2">
    <name type="scientific">Acidothermus cellulolyticus (strain ATCC 43068 / DSM 8971 / 11B)</name>
    <dbReference type="NCBI Taxonomy" id="351607"/>
    <lineage>
        <taxon>Bacteria</taxon>
        <taxon>Bacillati</taxon>
        <taxon>Actinomycetota</taxon>
        <taxon>Actinomycetes</taxon>
        <taxon>Acidothermales</taxon>
        <taxon>Acidothermaceae</taxon>
        <taxon>Acidothermus</taxon>
    </lineage>
</organism>
<dbReference type="STRING" id="351607.Acel_0780"/>
<dbReference type="OrthoDB" id="5198389at2"/>
<evidence type="ECO:0000313" key="1">
    <source>
        <dbReference type="EMBL" id="ABK52553.1"/>
    </source>
</evidence>
<sequence>MWYQTGRWGVRRRCGTPDRPRTPSGAPIEELAARLRRLRTLLDQYADPNPLPGKATKLIATLAAYDQVLAETCHALQIGHCLAETSGIARDIERLRVEAAIEHAGLALRDSSHRSTSR</sequence>
<dbReference type="HOGENOM" id="CLU_2067995_0_0_11"/>
<dbReference type="Proteomes" id="UP000008221">
    <property type="component" value="Chromosome"/>
</dbReference>
<dbReference type="AlphaFoldDB" id="A0LSZ3"/>
<reference evidence="1 2" key="1">
    <citation type="journal article" date="2009" name="Genome Res.">
        <title>Complete genome of the cellulolytic thermophile Acidothermus cellulolyticus 11B provides insights into its ecophysiological and evolutionary adaptations.</title>
        <authorList>
            <person name="Barabote R.D."/>
            <person name="Xie G."/>
            <person name="Leu D.H."/>
            <person name="Normand P."/>
            <person name="Necsulea A."/>
            <person name="Daubin V."/>
            <person name="Medigue C."/>
            <person name="Adney W.S."/>
            <person name="Xu X.C."/>
            <person name="Lapidus A."/>
            <person name="Parales R.E."/>
            <person name="Detter C."/>
            <person name="Pujic P."/>
            <person name="Bruce D."/>
            <person name="Lavire C."/>
            <person name="Challacombe J.F."/>
            <person name="Brettin T.S."/>
            <person name="Berry A.M."/>
        </authorList>
    </citation>
    <scope>NUCLEOTIDE SEQUENCE [LARGE SCALE GENOMIC DNA]</scope>
    <source>
        <strain evidence="2">ATCC 43068 / DSM 8971 / 11B</strain>
    </source>
</reference>